<comment type="caution">
    <text evidence="1">The sequence shown here is derived from an EMBL/GenBank/DDBJ whole genome shotgun (WGS) entry which is preliminary data.</text>
</comment>
<gene>
    <name evidence="1" type="ORF">B4U80_14522</name>
</gene>
<protein>
    <submittedName>
        <fullName evidence="1">Uncharacterized protein</fullName>
    </submittedName>
</protein>
<proteinExistence type="predicted"/>
<dbReference type="Gene3D" id="2.70.40.10">
    <property type="match status" value="1"/>
</dbReference>
<dbReference type="SUPFAM" id="SSF51283">
    <property type="entry name" value="dUTPase-like"/>
    <property type="match status" value="1"/>
</dbReference>
<evidence type="ECO:0000313" key="2">
    <source>
        <dbReference type="Proteomes" id="UP000288716"/>
    </source>
</evidence>
<accession>A0A443RV19</accession>
<dbReference type="VEuPathDB" id="VectorBase:LDEU013062"/>
<dbReference type="AlphaFoldDB" id="A0A443RV19"/>
<organism evidence="1 2">
    <name type="scientific">Leptotrombidium deliense</name>
    <dbReference type="NCBI Taxonomy" id="299467"/>
    <lineage>
        <taxon>Eukaryota</taxon>
        <taxon>Metazoa</taxon>
        <taxon>Ecdysozoa</taxon>
        <taxon>Arthropoda</taxon>
        <taxon>Chelicerata</taxon>
        <taxon>Arachnida</taxon>
        <taxon>Acari</taxon>
        <taxon>Acariformes</taxon>
        <taxon>Trombidiformes</taxon>
        <taxon>Prostigmata</taxon>
        <taxon>Anystina</taxon>
        <taxon>Parasitengona</taxon>
        <taxon>Trombiculoidea</taxon>
        <taxon>Trombiculidae</taxon>
        <taxon>Leptotrombidium</taxon>
    </lineage>
</organism>
<evidence type="ECO:0000313" key="1">
    <source>
        <dbReference type="EMBL" id="RWS18978.1"/>
    </source>
</evidence>
<dbReference type="Proteomes" id="UP000288716">
    <property type="component" value="Unassembled WGS sequence"/>
</dbReference>
<keyword evidence="2" id="KW-1185">Reference proteome</keyword>
<sequence length="128" mass="14628">MNVCKVKTLTTVEKDDVAGANDTGIEIYCAKSGFIQPHQTKKILMSNRFYLPIGFKATVHPRSYYAQFGLHVYATVTDAQFTGDRIAKLIISPVTPVEFEISQVFNEDMAFEREVKRSKRLKRRKVHT</sequence>
<name>A0A443RV19_9ACAR</name>
<dbReference type="InterPro" id="IPR036157">
    <property type="entry name" value="dUTPase-like_sf"/>
</dbReference>
<dbReference type="EMBL" id="NCKV01031725">
    <property type="protein sequence ID" value="RWS18978.1"/>
    <property type="molecule type" value="Genomic_DNA"/>
</dbReference>
<reference evidence="1 2" key="1">
    <citation type="journal article" date="2018" name="Gigascience">
        <title>Genomes of trombidid mites reveal novel predicted allergens and laterally-transferred genes associated with secondary metabolism.</title>
        <authorList>
            <person name="Dong X."/>
            <person name="Chaisiri K."/>
            <person name="Xia D."/>
            <person name="Armstrong S.D."/>
            <person name="Fang Y."/>
            <person name="Donnelly M.J."/>
            <person name="Kadowaki T."/>
            <person name="McGarry J.W."/>
            <person name="Darby A.C."/>
            <person name="Makepeace B.L."/>
        </authorList>
    </citation>
    <scope>NUCLEOTIDE SEQUENCE [LARGE SCALE GENOMIC DNA]</scope>
    <source>
        <strain evidence="1">UoL-UT</strain>
    </source>
</reference>